<evidence type="ECO:0000313" key="3">
    <source>
        <dbReference type="Proteomes" id="UP000317778"/>
    </source>
</evidence>
<organism evidence="2 3">
    <name type="scientific">candidate division TA06 bacterium B3_TA06</name>
    <dbReference type="NCBI Taxonomy" id="2012487"/>
    <lineage>
        <taxon>Bacteria</taxon>
        <taxon>Bacteria division TA06</taxon>
    </lineage>
</organism>
<dbReference type="PANTHER" id="PTHR11203:SF49">
    <property type="entry name" value="BLL1145 PROTEIN"/>
    <property type="match status" value="1"/>
</dbReference>
<protein>
    <recommendedName>
        <fullName evidence="1">Zn-dependent metallo-hydrolase RNA specificity domain-containing protein</fullName>
    </recommendedName>
</protein>
<accession>A0A532VB24</accession>
<evidence type="ECO:0000313" key="2">
    <source>
        <dbReference type="EMBL" id="TKJ44361.1"/>
    </source>
</evidence>
<dbReference type="InterPro" id="IPR036866">
    <property type="entry name" value="RibonucZ/Hydroxyglut_hydro"/>
</dbReference>
<dbReference type="GO" id="GO:0004521">
    <property type="term" value="F:RNA endonuclease activity"/>
    <property type="evidence" value="ECO:0007669"/>
    <property type="project" value="TreeGrafter"/>
</dbReference>
<comment type="caution">
    <text evidence="2">The sequence shown here is derived from an EMBL/GenBank/DDBJ whole genome shotgun (WGS) entry which is preliminary data.</text>
</comment>
<evidence type="ECO:0000259" key="1">
    <source>
        <dbReference type="Pfam" id="PF07521"/>
    </source>
</evidence>
<dbReference type="Pfam" id="PF07521">
    <property type="entry name" value="RMMBL"/>
    <property type="match status" value="1"/>
</dbReference>
<feature type="domain" description="Zn-dependent metallo-hydrolase RNA specificity" evidence="1">
    <location>
        <begin position="259"/>
        <end position="294"/>
    </location>
</feature>
<proteinExistence type="predicted"/>
<sequence length="314" mass="35570">MRIHPEGRVEFEDFSVMLDHAGRNAEPIVLSHAHADHAVRKGRIITSPETKRLLEVRYGVKTAESLDYGKRMSLGKMHVTLYPSGHILGSAQVLVETPQTSLLYSGDIKLRAGYSCRSIEIPQAENLIVEATFGTHLFQWPARERIEKQIFDFIEKSLIGGRTPVFMAYSLGKSQELLALLAREKIPVWVSKTVWQMSKVYEEFGVDLGKYRLYADEGNVPGVLIVPPQKARYVEADNPRFATVSGWALTRRWNDGSSQIPLSDHADFGELLRYVDKVRPKKVWTTHGYARELATALRHRGYDACPLTARQFAF</sequence>
<name>A0A532VB24_UNCT6</name>
<dbReference type="Proteomes" id="UP000317778">
    <property type="component" value="Unassembled WGS sequence"/>
</dbReference>
<dbReference type="EMBL" id="NJBO01000001">
    <property type="protein sequence ID" value="TKJ44361.1"/>
    <property type="molecule type" value="Genomic_DNA"/>
</dbReference>
<dbReference type="InterPro" id="IPR050698">
    <property type="entry name" value="MBL"/>
</dbReference>
<gene>
    <name evidence="2" type="ORF">CEE36_01060</name>
</gene>
<dbReference type="Gene3D" id="3.60.15.10">
    <property type="entry name" value="Ribonuclease Z/Hydroxyacylglutathione hydrolase-like"/>
    <property type="match status" value="1"/>
</dbReference>
<dbReference type="SUPFAM" id="SSF56281">
    <property type="entry name" value="Metallo-hydrolase/oxidoreductase"/>
    <property type="match status" value="1"/>
</dbReference>
<dbReference type="PANTHER" id="PTHR11203">
    <property type="entry name" value="CLEAVAGE AND POLYADENYLATION SPECIFICITY FACTOR FAMILY MEMBER"/>
    <property type="match status" value="1"/>
</dbReference>
<dbReference type="AlphaFoldDB" id="A0A532VB24"/>
<dbReference type="InterPro" id="IPR011108">
    <property type="entry name" value="RMMBL"/>
</dbReference>
<reference evidence="2 3" key="1">
    <citation type="submission" date="2017-06" db="EMBL/GenBank/DDBJ databases">
        <title>Novel microbial phyla capable of carbon fixation and sulfur reduction in deep-sea sediments.</title>
        <authorList>
            <person name="Huang J."/>
            <person name="Baker B."/>
            <person name="Wang Y."/>
        </authorList>
    </citation>
    <scope>NUCLEOTIDE SEQUENCE [LARGE SCALE GENOMIC DNA]</scope>
    <source>
        <strain evidence="2">B3_TA06</strain>
    </source>
</reference>